<dbReference type="AlphaFoldDB" id="A0A0F8XFP3"/>
<dbReference type="EMBL" id="LAZR01059356">
    <property type="protein sequence ID" value="KKK67962.1"/>
    <property type="molecule type" value="Genomic_DNA"/>
</dbReference>
<protein>
    <submittedName>
        <fullName evidence="1">Uncharacterized protein</fullName>
    </submittedName>
</protein>
<proteinExistence type="predicted"/>
<evidence type="ECO:0000313" key="1">
    <source>
        <dbReference type="EMBL" id="KKK67962.1"/>
    </source>
</evidence>
<comment type="caution">
    <text evidence="1">The sequence shown here is derived from an EMBL/GenBank/DDBJ whole genome shotgun (WGS) entry which is preliminary data.</text>
</comment>
<gene>
    <name evidence="1" type="ORF">LCGC14_2948820</name>
</gene>
<accession>A0A0F8XFP3</accession>
<reference evidence="1" key="1">
    <citation type="journal article" date="2015" name="Nature">
        <title>Complex archaea that bridge the gap between prokaryotes and eukaryotes.</title>
        <authorList>
            <person name="Spang A."/>
            <person name="Saw J.H."/>
            <person name="Jorgensen S.L."/>
            <person name="Zaremba-Niedzwiedzka K."/>
            <person name="Martijn J."/>
            <person name="Lind A.E."/>
            <person name="van Eijk R."/>
            <person name="Schleper C."/>
            <person name="Guy L."/>
            <person name="Ettema T.J."/>
        </authorList>
    </citation>
    <scope>NUCLEOTIDE SEQUENCE</scope>
</reference>
<organism evidence="1">
    <name type="scientific">marine sediment metagenome</name>
    <dbReference type="NCBI Taxonomy" id="412755"/>
    <lineage>
        <taxon>unclassified sequences</taxon>
        <taxon>metagenomes</taxon>
        <taxon>ecological metagenomes</taxon>
    </lineage>
</organism>
<sequence length="72" mass="8338">MKDRQFLEFMNMLETLRLTMRQQVTDEPIIVFDSDDPPGRDMETPTAPQHVAIADQIAFDVLRFAQERNAGE</sequence>
<name>A0A0F8XFP3_9ZZZZ</name>